<sequence length="371" mass="42754">MTDNREPETEPREDIKADLQSEKNGVLEKLKTVAAETEEIKNSQKQKFDEFAEKLQSIEDAVSKMSILSNNPFNTAQESVKKFILKHEFKNLNKLKEMEDPSSELFEYFNADWCLRASCTGGSVYITIWGDTKQSDMSIETELKFRLIGFNNFTKIMKHCFRKPEGENDYLDLEEIEKWRIPKNVTVEVEVEILKMTGIEKKKLRTFDESQKDVSDVVLVVHDTRFYVSKMYLASQSTYFKTLFLGGFSESKKSEITLSGIDADEFQHFLEVLYGEFAIDDFTVEGILLIADLYDTPMVTKKCEMFLLKESKKEFNKKLQLSSKFRLGELKTQCLAKINTLDNVRELLPGDLSDLDPSVALTILQKCVDSK</sequence>
<dbReference type="SUPFAM" id="SSF54695">
    <property type="entry name" value="POZ domain"/>
    <property type="match status" value="1"/>
</dbReference>
<evidence type="ECO:0000313" key="4">
    <source>
        <dbReference type="EMBL" id="UMM14196.1"/>
    </source>
</evidence>
<evidence type="ECO:0000259" key="3">
    <source>
        <dbReference type="PROSITE" id="PS50097"/>
    </source>
</evidence>
<dbReference type="Proteomes" id="UP000829354">
    <property type="component" value="Chromosome I"/>
</dbReference>
<protein>
    <recommendedName>
        <fullName evidence="3">BTB domain-containing protein</fullName>
    </recommendedName>
</protein>
<dbReference type="AlphaFoldDB" id="A0AAE9E7F2"/>
<feature type="coiled-coil region" evidence="1">
    <location>
        <begin position="27"/>
        <end position="61"/>
    </location>
</feature>
<dbReference type="EMBL" id="CP092620">
    <property type="protein sequence ID" value="UMM14196.1"/>
    <property type="molecule type" value="Genomic_DNA"/>
</dbReference>
<reference evidence="4 5" key="1">
    <citation type="submission" date="2022-04" db="EMBL/GenBank/DDBJ databases">
        <title>Chromosome-level reference genomes for two strains of Caenorhabditis briggsae: an improved platform for comparative genomics.</title>
        <authorList>
            <person name="Stevens L."/>
            <person name="Andersen E."/>
        </authorList>
    </citation>
    <scope>NUCLEOTIDE SEQUENCE [LARGE SCALE GENOMIC DNA]</scope>
    <source>
        <strain evidence="4">VX34</strain>
        <tissue evidence="4">Whole-organism</tissue>
    </source>
</reference>
<organism evidence="4 5">
    <name type="scientific">Caenorhabditis briggsae</name>
    <dbReference type="NCBI Taxonomy" id="6238"/>
    <lineage>
        <taxon>Eukaryota</taxon>
        <taxon>Metazoa</taxon>
        <taxon>Ecdysozoa</taxon>
        <taxon>Nematoda</taxon>
        <taxon>Chromadorea</taxon>
        <taxon>Rhabditida</taxon>
        <taxon>Rhabditina</taxon>
        <taxon>Rhabditomorpha</taxon>
        <taxon>Rhabditoidea</taxon>
        <taxon>Rhabditidae</taxon>
        <taxon>Peloderinae</taxon>
        <taxon>Caenorhabditis</taxon>
    </lineage>
</organism>
<dbReference type="InterPro" id="IPR000210">
    <property type="entry name" value="BTB/POZ_dom"/>
</dbReference>
<evidence type="ECO:0000313" key="5">
    <source>
        <dbReference type="Proteomes" id="UP000829354"/>
    </source>
</evidence>
<gene>
    <name evidence="4" type="ORF">L5515_002102</name>
</gene>
<accession>A0AAE9E7F2</accession>
<dbReference type="PANTHER" id="PTHR22743">
    <property type="entry name" value="MEPRIN/TRAF-LIKE MATH FAMILY-C.ELEGANS"/>
    <property type="match status" value="1"/>
</dbReference>
<feature type="region of interest" description="Disordered" evidence="2">
    <location>
        <begin position="1"/>
        <end position="21"/>
    </location>
</feature>
<keyword evidence="1" id="KW-0175">Coiled coil</keyword>
<dbReference type="CDD" id="cd18186">
    <property type="entry name" value="BTB_POZ_ZBTB_KLHL-like"/>
    <property type="match status" value="1"/>
</dbReference>
<name>A0AAE9E7F2_CAEBR</name>
<dbReference type="InterPro" id="IPR011333">
    <property type="entry name" value="SKP1/BTB/POZ_sf"/>
</dbReference>
<dbReference type="PANTHER" id="PTHR22743:SF165">
    <property type="entry name" value="BTB AND MATH DOMAIN CONTAINING-RELATED"/>
    <property type="match status" value="1"/>
</dbReference>
<evidence type="ECO:0000256" key="2">
    <source>
        <dbReference type="SAM" id="MobiDB-lite"/>
    </source>
</evidence>
<proteinExistence type="predicted"/>
<dbReference type="SMART" id="SM00225">
    <property type="entry name" value="BTB"/>
    <property type="match status" value="1"/>
</dbReference>
<dbReference type="Gene3D" id="3.30.710.10">
    <property type="entry name" value="Potassium Channel Kv1.1, Chain A"/>
    <property type="match status" value="1"/>
</dbReference>
<evidence type="ECO:0000256" key="1">
    <source>
        <dbReference type="SAM" id="Coils"/>
    </source>
</evidence>
<dbReference type="InterPro" id="IPR002083">
    <property type="entry name" value="MATH/TRAF_dom"/>
</dbReference>
<dbReference type="Pfam" id="PF00917">
    <property type="entry name" value="MATH"/>
    <property type="match status" value="1"/>
</dbReference>
<dbReference type="Pfam" id="PF00651">
    <property type="entry name" value="BTB"/>
    <property type="match status" value="1"/>
</dbReference>
<keyword evidence="5" id="KW-1185">Reference proteome</keyword>
<dbReference type="PROSITE" id="PS50097">
    <property type="entry name" value="BTB"/>
    <property type="match status" value="1"/>
</dbReference>
<dbReference type="InterPro" id="IPR052664">
    <property type="entry name" value="BTB-MATH_domain_protein"/>
</dbReference>
<feature type="domain" description="BTB" evidence="3">
    <location>
        <begin position="215"/>
        <end position="274"/>
    </location>
</feature>